<keyword evidence="4" id="KW-1185">Reference proteome</keyword>
<keyword evidence="2" id="KW-0472">Membrane</keyword>
<keyword evidence="2" id="KW-1133">Transmembrane helix</keyword>
<protein>
    <submittedName>
        <fullName evidence="3">Uncharacterized protein</fullName>
    </submittedName>
</protein>
<feature type="transmembrane region" description="Helical" evidence="2">
    <location>
        <begin position="500"/>
        <end position="520"/>
    </location>
</feature>
<feature type="transmembrane region" description="Helical" evidence="2">
    <location>
        <begin position="35"/>
        <end position="56"/>
    </location>
</feature>
<proteinExistence type="predicted"/>
<organism evidence="3 4">
    <name type="scientific">Phyllosticta capitalensis</name>
    <dbReference type="NCBI Taxonomy" id="121624"/>
    <lineage>
        <taxon>Eukaryota</taxon>
        <taxon>Fungi</taxon>
        <taxon>Dikarya</taxon>
        <taxon>Ascomycota</taxon>
        <taxon>Pezizomycotina</taxon>
        <taxon>Dothideomycetes</taxon>
        <taxon>Dothideomycetes incertae sedis</taxon>
        <taxon>Botryosphaeriales</taxon>
        <taxon>Phyllostictaceae</taxon>
        <taxon>Phyllosticta</taxon>
    </lineage>
</organism>
<keyword evidence="2" id="KW-0812">Transmembrane</keyword>
<sequence>MQKLHLLESSEAPFSPRISGDRPVKRNFFRSVRAWYFFVLHVLIVITFGLLAIFQLDGKSFPTSLSASASSIAHNIYHGKLRQSDVTTLISAALVVTRFTVNVCNATAAQRCLFILLEKCGITLRQIERLFCYEQGPAGFGLYQLAATLLLLLFIPAQLSAPIAQGAITWVPKTVFNPANFNVSVNTAGQGQGPSYDALRESSDVRGFSKYRASGLAVLHGFTGDFYSVREVNDVPSRRWISSMKEHGKVNASKEYQALPADTKVGKAVFPFFQMQNLTWIDYQSSFEHYLDLNNGLFNVSARTNPLAKSLTGNAAILRDAPLSSWLSSWPNATTVKNTYTIAMMAGQPSDGVCANDSSTFGPLPLVKQYLDSTNNSTNCYLFAQAEVTAGTVGCSNCQVVAPGVVERPGDAPGPFDLHADDLVDIVFGMLPETMLAIVTANATYAPTFGNLDGFLAGSFSAAYQASWNDLVDRLATGGSTSNISLPYDDMEAVVNAGRIHIWVVLHILILVAGLILFAMQWQCEQPAVIDFAAVSLLTDAGSILRSNDAAGIRTASSISGKDSARVGKLVMRQQGSSELPARHRVLKRMNETDDDLRSWRGSSHQRSFSDLSMLRDRRSSRHSTWQSQPTGYERVEE</sequence>
<evidence type="ECO:0000256" key="2">
    <source>
        <dbReference type="SAM" id="Phobius"/>
    </source>
</evidence>
<gene>
    <name evidence="3" type="ORF">HDK90DRAFT_81415</name>
</gene>
<evidence type="ECO:0000256" key="1">
    <source>
        <dbReference type="SAM" id="MobiDB-lite"/>
    </source>
</evidence>
<accession>A0ABR1YAM8</accession>
<evidence type="ECO:0000313" key="4">
    <source>
        <dbReference type="Proteomes" id="UP001492380"/>
    </source>
</evidence>
<dbReference type="Proteomes" id="UP001492380">
    <property type="component" value="Unassembled WGS sequence"/>
</dbReference>
<name>A0ABR1YAM8_9PEZI</name>
<feature type="region of interest" description="Disordered" evidence="1">
    <location>
        <begin position="611"/>
        <end position="638"/>
    </location>
</feature>
<evidence type="ECO:0000313" key="3">
    <source>
        <dbReference type="EMBL" id="KAK8224492.1"/>
    </source>
</evidence>
<reference evidence="3 4" key="1">
    <citation type="submission" date="2024-04" db="EMBL/GenBank/DDBJ databases">
        <title>Phyllosticta paracitricarpa is synonymous to the EU quarantine fungus P. citricarpa based on phylogenomic analyses.</title>
        <authorList>
            <consortium name="Lawrence Berkeley National Laboratory"/>
            <person name="Van Ingen-Buijs V.A."/>
            <person name="Van Westerhoven A.C."/>
            <person name="Haridas S."/>
            <person name="Skiadas P."/>
            <person name="Martin F."/>
            <person name="Groenewald J.Z."/>
            <person name="Crous P.W."/>
            <person name="Seidl M.F."/>
        </authorList>
    </citation>
    <scope>NUCLEOTIDE SEQUENCE [LARGE SCALE GENOMIC DNA]</scope>
    <source>
        <strain evidence="3 4">CBS 123374</strain>
    </source>
</reference>
<dbReference type="EMBL" id="JBBWRZ010000012">
    <property type="protein sequence ID" value="KAK8224492.1"/>
    <property type="molecule type" value="Genomic_DNA"/>
</dbReference>
<comment type="caution">
    <text evidence="3">The sequence shown here is derived from an EMBL/GenBank/DDBJ whole genome shotgun (WGS) entry which is preliminary data.</text>
</comment>